<accession>A0ABR8KPJ1</accession>
<gene>
    <name evidence="2" type="ORF">H6H03_38565</name>
</gene>
<comment type="caution">
    <text evidence="2">The sequence shown here is derived from an EMBL/GenBank/DDBJ whole genome shotgun (WGS) entry which is preliminary data.</text>
</comment>
<dbReference type="PROSITE" id="PS50005">
    <property type="entry name" value="TPR"/>
    <property type="match status" value="1"/>
</dbReference>
<dbReference type="Proteomes" id="UP000637383">
    <property type="component" value="Unassembled WGS sequence"/>
</dbReference>
<dbReference type="InterPro" id="IPR011990">
    <property type="entry name" value="TPR-like_helical_dom_sf"/>
</dbReference>
<evidence type="ECO:0008006" key="4">
    <source>
        <dbReference type="Google" id="ProtNLM"/>
    </source>
</evidence>
<organism evidence="2 3">
    <name type="scientific">Nostoc paludosum FACHB-159</name>
    <dbReference type="NCBI Taxonomy" id="2692908"/>
    <lineage>
        <taxon>Bacteria</taxon>
        <taxon>Bacillati</taxon>
        <taxon>Cyanobacteriota</taxon>
        <taxon>Cyanophyceae</taxon>
        <taxon>Nostocales</taxon>
        <taxon>Nostocaceae</taxon>
        <taxon>Nostoc</taxon>
    </lineage>
</organism>
<feature type="non-terminal residue" evidence="2">
    <location>
        <position position="168"/>
    </location>
</feature>
<dbReference type="InterPro" id="IPR019734">
    <property type="entry name" value="TPR_rpt"/>
</dbReference>
<protein>
    <recommendedName>
        <fullName evidence="4">Tetratricopeptide repeat protein</fullName>
    </recommendedName>
</protein>
<reference evidence="2 3" key="1">
    <citation type="journal article" date="2020" name="ISME J.">
        <title>Comparative genomics reveals insights into cyanobacterial evolution and habitat adaptation.</title>
        <authorList>
            <person name="Chen M.Y."/>
            <person name="Teng W.K."/>
            <person name="Zhao L."/>
            <person name="Hu C.X."/>
            <person name="Zhou Y.K."/>
            <person name="Han B.P."/>
            <person name="Song L.R."/>
            <person name="Shu W.S."/>
        </authorList>
    </citation>
    <scope>NUCLEOTIDE SEQUENCE [LARGE SCALE GENOMIC DNA]</scope>
    <source>
        <strain evidence="2 3">FACHB-159</strain>
    </source>
</reference>
<dbReference type="Gene3D" id="1.25.40.10">
    <property type="entry name" value="Tetratricopeptide repeat domain"/>
    <property type="match status" value="1"/>
</dbReference>
<evidence type="ECO:0000256" key="1">
    <source>
        <dbReference type="PROSITE-ProRule" id="PRU00339"/>
    </source>
</evidence>
<sequence>MAEKEYRLAIKYSNNKATNAINNLARLKNLQEKYSEAVQLAIEGLKNTLDSDTQLKAALYKNLGWARLMQKDYFQADKNLQKAFELNSQRVDVYCLLAKTKEALGQLDYANSYWEMCLLARTDGEYLPEIQKSGLFHSKCRQYMVRCSANSILMHLSHVSNRNYRSLR</sequence>
<keyword evidence="3" id="KW-1185">Reference proteome</keyword>
<proteinExistence type="predicted"/>
<keyword evidence="1" id="KW-0802">TPR repeat</keyword>
<name>A0ABR8KPJ1_9NOSO</name>
<feature type="repeat" description="TPR" evidence="1">
    <location>
        <begin position="57"/>
        <end position="90"/>
    </location>
</feature>
<dbReference type="EMBL" id="JACJTU010000104">
    <property type="protein sequence ID" value="MBD2739688.1"/>
    <property type="molecule type" value="Genomic_DNA"/>
</dbReference>
<evidence type="ECO:0000313" key="3">
    <source>
        <dbReference type="Proteomes" id="UP000637383"/>
    </source>
</evidence>
<dbReference type="RefSeq" id="WP_390842932.1">
    <property type="nucleotide sequence ID" value="NZ_JACJTU010000104.1"/>
</dbReference>
<dbReference type="SUPFAM" id="SSF48452">
    <property type="entry name" value="TPR-like"/>
    <property type="match status" value="1"/>
</dbReference>
<evidence type="ECO:0000313" key="2">
    <source>
        <dbReference type="EMBL" id="MBD2739688.1"/>
    </source>
</evidence>